<dbReference type="Pfam" id="PF01694">
    <property type="entry name" value="Rhomboid"/>
    <property type="match status" value="1"/>
</dbReference>
<organism evidence="9 12">
    <name type="scientific">Carbonactinospora thermoautotrophica</name>
    <dbReference type="NCBI Taxonomy" id="1469144"/>
    <lineage>
        <taxon>Bacteria</taxon>
        <taxon>Bacillati</taxon>
        <taxon>Actinomycetota</taxon>
        <taxon>Actinomycetes</taxon>
        <taxon>Kitasatosporales</taxon>
        <taxon>Carbonactinosporaceae</taxon>
        <taxon>Carbonactinospora</taxon>
    </lineage>
</organism>
<dbReference type="PANTHER" id="PTHR43731:SF14">
    <property type="entry name" value="PRESENILIN-ASSOCIATED RHOMBOID-LIKE PROTEIN, MITOCHONDRIAL"/>
    <property type="match status" value="1"/>
</dbReference>
<dbReference type="InterPro" id="IPR022764">
    <property type="entry name" value="Peptidase_S54_rhomboid_dom"/>
</dbReference>
<feature type="transmembrane region" description="Helical" evidence="7">
    <location>
        <begin position="83"/>
        <end position="103"/>
    </location>
</feature>
<dbReference type="GO" id="GO:0004252">
    <property type="term" value="F:serine-type endopeptidase activity"/>
    <property type="evidence" value="ECO:0007669"/>
    <property type="project" value="InterPro"/>
</dbReference>
<dbReference type="Gene3D" id="1.20.1540.10">
    <property type="entry name" value="Rhomboid-like"/>
    <property type="match status" value="1"/>
</dbReference>
<dbReference type="SUPFAM" id="SSF144091">
    <property type="entry name" value="Rhomboid-like"/>
    <property type="match status" value="1"/>
</dbReference>
<dbReference type="Proteomes" id="UP000070598">
    <property type="component" value="Unassembled WGS sequence"/>
</dbReference>
<dbReference type="AlphaFoldDB" id="A0A132MKB9"/>
<evidence type="ECO:0000259" key="8">
    <source>
        <dbReference type="Pfam" id="PF01694"/>
    </source>
</evidence>
<dbReference type="InterPro" id="IPR035952">
    <property type="entry name" value="Rhomboid-like_sf"/>
</dbReference>
<feature type="transmembrane region" description="Helical" evidence="7">
    <location>
        <begin position="133"/>
        <end position="160"/>
    </location>
</feature>
<feature type="domain" description="Peptidase S54 rhomboid" evidence="8">
    <location>
        <begin position="131"/>
        <end position="261"/>
    </location>
</feature>
<protein>
    <recommendedName>
        <fullName evidence="8">Peptidase S54 rhomboid domain-containing protein</fullName>
    </recommendedName>
</protein>
<evidence type="ECO:0000256" key="2">
    <source>
        <dbReference type="ARBA" id="ARBA00009045"/>
    </source>
</evidence>
<evidence type="ECO:0000256" key="4">
    <source>
        <dbReference type="ARBA" id="ARBA00022801"/>
    </source>
</evidence>
<gene>
    <name evidence="9" type="ORF">TH66_20905</name>
    <name evidence="10" type="ORF">TR74_18295</name>
</gene>
<keyword evidence="6 7" id="KW-0472">Membrane</keyword>
<evidence type="ECO:0000313" key="9">
    <source>
        <dbReference type="EMBL" id="KWW98286.1"/>
    </source>
</evidence>
<reference evidence="9 12" key="1">
    <citation type="submission" date="2015-02" db="EMBL/GenBank/DDBJ databases">
        <title>Physiological reanalysis, assessment of diazotrophy, and genome sequences of multiple isolates of Streptomyces thermoautotrophicus.</title>
        <authorList>
            <person name="MacKellar D.C."/>
            <person name="Lieber L."/>
            <person name="Norman J."/>
            <person name="Bolger A."/>
            <person name="Tobin C."/>
            <person name="Murray J.W."/>
            <person name="Prell J."/>
        </authorList>
    </citation>
    <scope>NUCLEOTIDE SEQUENCE [LARGE SCALE GENOMIC DNA]</scope>
    <source>
        <strain evidence="9 12">UBT1</strain>
    </source>
</reference>
<dbReference type="InterPro" id="IPR050925">
    <property type="entry name" value="Rhomboid_protease_S54"/>
</dbReference>
<feature type="transmembrane region" description="Helical" evidence="7">
    <location>
        <begin position="196"/>
        <end position="215"/>
    </location>
</feature>
<name>A0A132MKB9_9ACTN</name>
<evidence type="ECO:0000256" key="5">
    <source>
        <dbReference type="ARBA" id="ARBA00022989"/>
    </source>
</evidence>
<dbReference type="Proteomes" id="UP000070659">
    <property type="component" value="Unassembled WGS sequence"/>
</dbReference>
<feature type="transmembrane region" description="Helical" evidence="7">
    <location>
        <begin position="172"/>
        <end position="190"/>
    </location>
</feature>
<comment type="caution">
    <text evidence="9">The sequence shown here is derived from an EMBL/GenBank/DDBJ whole genome shotgun (WGS) entry which is preliminary data.</text>
</comment>
<proteinExistence type="inferred from homology"/>
<feature type="transmembrane region" description="Helical" evidence="7">
    <location>
        <begin position="246"/>
        <end position="264"/>
    </location>
</feature>
<dbReference type="EMBL" id="JYIJ01000019">
    <property type="protein sequence ID" value="KWW98286.1"/>
    <property type="molecule type" value="Genomic_DNA"/>
</dbReference>
<evidence type="ECO:0000256" key="7">
    <source>
        <dbReference type="SAM" id="Phobius"/>
    </source>
</evidence>
<keyword evidence="5 7" id="KW-1133">Transmembrane helix</keyword>
<evidence type="ECO:0000256" key="1">
    <source>
        <dbReference type="ARBA" id="ARBA00004141"/>
    </source>
</evidence>
<comment type="subcellular location">
    <subcellularLocation>
        <location evidence="1">Membrane</location>
        <topology evidence="1">Multi-pass membrane protein</topology>
    </subcellularLocation>
</comment>
<evidence type="ECO:0000313" key="10">
    <source>
        <dbReference type="EMBL" id="KWX07597.1"/>
    </source>
</evidence>
<reference evidence="11" key="2">
    <citation type="submission" date="2015-02" db="EMBL/GenBank/DDBJ databases">
        <title>Physiological reanalysis, assessment of diazotrophy, and genome sequences of multiple isolates of Streptomyces thermoautotrophicus.</title>
        <authorList>
            <person name="MacKellar D.C."/>
            <person name="Lieber L."/>
            <person name="Norman J."/>
            <person name="Bolger A."/>
            <person name="Tobin C."/>
            <person name="Murray J.W."/>
            <person name="Friesen M."/>
            <person name="Prell J."/>
        </authorList>
    </citation>
    <scope>NUCLEOTIDE SEQUENCE [LARGE SCALE GENOMIC DNA]</scope>
    <source>
        <strain evidence="11">UBT1</strain>
    </source>
</reference>
<dbReference type="PATRIC" id="fig|1469144.8.peg.805"/>
<dbReference type="EMBL" id="JYIK01001047">
    <property type="protein sequence ID" value="KWX07597.1"/>
    <property type="molecule type" value="Genomic_DNA"/>
</dbReference>
<sequence length="297" mass="31693">MPEDGQGPNETTGPAGAATLVCYRHPDRETYIRCARCERPVCPECMISAAVGFQCPECVREGSREVRQARTVFGGAVQADTTVVTKILIVINVLVFGLVLIVGDPLVNRLMLLGKSGFVPGTWEPGGVAYGEWWRLVTAAFLHQQLFHVLVNMWALWVLGPTVEAWLGRLRFVVLYLLAALGGAAASYAFNPPTSGALGASGAIFGLMGALLVMARRLRYDLRGLLVLLAINLAFPFLFAHIDWKAHLGGLVVGLALGAGYAYAPRGRQGLAHALAAGGVFLLCVAVVVARTLQLNG</sequence>
<keyword evidence="3 7" id="KW-0812">Transmembrane</keyword>
<accession>A0A132MKB9</accession>
<evidence type="ECO:0000256" key="6">
    <source>
        <dbReference type="ARBA" id="ARBA00023136"/>
    </source>
</evidence>
<keyword evidence="4" id="KW-0378">Hydrolase</keyword>
<evidence type="ECO:0000256" key="3">
    <source>
        <dbReference type="ARBA" id="ARBA00022692"/>
    </source>
</evidence>
<dbReference type="GO" id="GO:0016020">
    <property type="term" value="C:membrane"/>
    <property type="evidence" value="ECO:0007669"/>
    <property type="project" value="UniProtKB-SubCell"/>
</dbReference>
<evidence type="ECO:0000313" key="12">
    <source>
        <dbReference type="Proteomes" id="UP000070659"/>
    </source>
</evidence>
<dbReference type="PANTHER" id="PTHR43731">
    <property type="entry name" value="RHOMBOID PROTEASE"/>
    <property type="match status" value="1"/>
</dbReference>
<comment type="similarity">
    <text evidence="2">Belongs to the peptidase S54 family.</text>
</comment>
<evidence type="ECO:0000313" key="11">
    <source>
        <dbReference type="Proteomes" id="UP000070598"/>
    </source>
</evidence>
<feature type="transmembrane region" description="Helical" evidence="7">
    <location>
        <begin position="222"/>
        <end position="240"/>
    </location>
</feature>
<feature type="transmembrane region" description="Helical" evidence="7">
    <location>
        <begin position="271"/>
        <end position="293"/>
    </location>
</feature>